<evidence type="ECO:0000313" key="3">
    <source>
        <dbReference type="Proteomes" id="UP000078397"/>
    </source>
</evidence>
<feature type="compositionally biased region" description="Basic and acidic residues" evidence="1">
    <location>
        <begin position="92"/>
        <end position="110"/>
    </location>
</feature>
<dbReference type="Proteomes" id="UP000078397">
    <property type="component" value="Unassembled WGS sequence"/>
</dbReference>
<reference evidence="2 3" key="1">
    <citation type="journal article" date="2016" name="PLoS Pathog.">
        <title>Biosynthesis of antibiotic leucinostatins in bio-control fungus Purpureocillium lilacinum and their inhibition on phytophthora revealed by genome mining.</title>
        <authorList>
            <person name="Wang G."/>
            <person name="Liu Z."/>
            <person name="Lin R."/>
            <person name="Li E."/>
            <person name="Mao Z."/>
            <person name="Ling J."/>
            <person name="Yang Y."/>
            <person name="Yin W.B."/>
            <person name="Xie B."/>
        </authorList>
    </citation>
    <scope>NUCLEOTIDE SEQUENCE [LARGE SCALE GENOMIC DNA]</scope>
    <source>
        <strain evidence="2">170</strain>
    </source>
</reference>
<sequence length="122" mass="13529">MHKAVWMPQAMVWVGDKSDDKPPGRTSYRTVPTLPASLPPVFPLRRIFSLYPNGVYWGGRRWDAMGKGVTATVGVCVDEDGAGAGVDFARSQGDRDQETERERGRMREMGNEDISLELAMGK</sequence>
<evidence type="ECO:0000256" key="1">
    <source>
        <dbReference type="SAM" id="MobiDB-lite"/>
    </source>
</evidence>
<organism evidence="2 3">
    <name type="scientific">Pochonia chlamydosporia 170</name>
    <dbReference type="NCBI Taxonomy" id="1380566"/>
    <lineage>
        <taxon>Eukaryota</taxon>
        <taxon>Fungi</taxon>
        <taxon>Dikarya</taxon>
        <taxon>Ascomycota</taxon>
        <taxon>Pezizomycotina</taxon>
        <taxon>Sordariomycetes</taxon>
        <taxon>Hypocreomycetidae</taxon>
        <taxon>Hypocreales</taxon>
        <taxon>Clavicipitaceae</taxon>
        <taxon>Pochonia</taxon>
    </lineage>
</organism>
<keyword evidence="3" id="KW-1185">Reference proteome</keyword>
<dbReference type="AlphaFoldDB" id="A0A179FFV4"/>
<feature type="region of interest" description="Disordered" evidence="1">
    <location>
        <begin position="86"/>
        <end position="122"/>
    </location>
</feature>
<name>A0A179FFV4_METCM</name>
<dbReference type="EMBL" id="LSBJ02000005">
    <property type="protein sequence ID" value="OAQ64228.1"/>
    <property type="molecule type" value="Genomic_DNA"/>
</dbReference>
<dbReference type="KEGG" id="pchm:VFPPC_05538"/>
<comment type="caution">
    <text evidence="2">The sequence shown here is derived from an EMBL/GenBank/DDBJ whole genome shotgun (WGS) entry which is preliminary data.</text>
</comment>
<dbReference type="RefSeq" id="XP_018141542.1">
    <property type="nucleotide sequence ID" value="XM_018284716.1"/>
</dbReference>
<evidence type="ECO:0000313" key="2">
    <source>
        <dbReference type="EMBL" id="OAQ64228.1"/>
    </source>
</evidence>
<gene>
    <name evidence="2" type="ORF">VFPPC_05538</name>
</gene>
<dbReference type="GeneID" id="28848710"/>
<protein>
    <submittedName>
        <fullName evidence="2">Uncharacterized protein</fullName>
    </submittedName>
</protein>
<accession>A0A179FFV4</accession>
<proteinExistence type="predicted"/>